<name>A0A7S8E5J2_9CHLR</name>
<dbReference type="CDD" id="cd07067">
    <property type="entry name" value="HP_PGM_like"/>
    <property type="match status" value="1"/>
</dbReference>
<keyword evidence="4" id="KW-1185">Reference proteome</keyword>
<dbReference type="InterPro" id="IPR013078">
    <property type="entry name" value="His_Pase_superF_clade-1"/>
</dbReference>
<keyword evidence="1" id="KW-0378">Hydrolase</keyword>
<dbReference type="InterPro" id="IPR051695">
    <property type="entry name" value="Phosphoglycerate_Mutase"/>
</dbReference>
<feature type="binding site" evidence="2">
    <location>
        <position position="60"/>
    </location>
    <ligand>
        <name>substrate</name>
    </ligand>
</feature>
<reference evidence="3 4" key="1">
    <citation type="submission" date="2020-02" db="EMBL/GenBank/DDBJ databases">
        <authorList>
            <person name="Zheng R.K."/>
            <person name="Sun C.M."/>
        </authorList>
    </citation>
    <scope>NUCLEOTIDE SEQUENCE [LARGE SCALE GENOMIC DNA]</scope>
    <source>
        <strain evidence="4">rifampicinis</strain>
    </source>
</reference>
<dbReference type="EMBL" id="CP062983">
    <property type="protein sequence ID" value="QPC80767.1"/>
    <property type="molecule type" value="Genomic_DNA"/>
</dbReference>
<dbReference type="GO" id="GO:0043456">
    <property type="term" value="P:regulation of pentose-phosphate shunt"/>
    <property type="evidence" value="ECO:0007669"/>
    <property type="project" value="TreeGrafter"/>
</dbReference>
<dbReference type="GO" id="GO:0045820">
    <property type="term" value="P:negative regulation of glycolytic process"/>
    <property type="evidence" value="ECO:0007669"/>
    <property type="project" value="TreeGrafter"/>
</dbReference>
<protein>
    <submittedName>
        <fullName evidence="3">Histidine phosphatase family protein</fullName>
    </submittedName>
</protein>
<dbReference type="InterPro" id="IPR029033">
    <property type="entry name" value="His_PPase_superfam"/>
</dbReference>
<dbReference type="GO" id="GO:0005829">
    <property type="term" value="C:cytosol"/>
    <property type="evidence" value="ECO:0007669"/>
    <property type="project" value="TreeGrafter"/>
</dbReference>
<dbReference type="Proteomes" id="UP000594468">
    <property type="component" value="Chromosome"/>
</dbReference>
<dbReference type="RefSeq" id="WP_195168842.1">
    <property type="nucleotide sequence ID" value="NZ_CP062983.1"/>
</dbReference>
<dbReference type="KEGG" id="pmet:G4Y79_13720"/>
<dbReference type="GO" id="GO:0004331">
    <property type="term" value="F:fructose-2,6-bisphosphate 2-phosphatase activity"/>
    <property type="evidence" value="ECO:0007669"/>
    <property type="project" value="TreeGrafter"/>
</dbReference>
<accession>A0A7S8E5J2</accession>
<dbReference type="Gene3D" id="3.40.50.1240">
    <property type="entry name" value="Phosphoglycerate mutase-like"/>
    <property type="match status" value="1"/>
</dbReference>
<evidence type="ECO:0000256" key="1">
    <source>
        <dbReference type="ARBA" id="ARBA00022801"/>
    </source>
</evidence>
<evidence type="ECO:0000313" key="4">
    <source>
        <dbReference type="Proteomes" id="UP000594468"/>
    </source>
</evidence>
<dbReference type="SMART" id="SM00855">
    <property type="entry name" value="PGAM"/>
    <property type="match status" value="1"/>
</dbReference>
<dbReference type="SUPFAM" id="SSF53254">
    <property type="entry name" value="Phosphoglycerate mutase-like"/>
    <property type="match status" value="1"/>
</dbReference>
<sequence>MKVKRVMFIRPGETDWNRSNRWQGQVEIPLNEHGRQQAERLAMFIQPLGIQTIYSSDLCRAKDTAEILASTLQTHVMFDKRLRERHMGEWQGLTLQDIKSWYPDQYTNLRENPFTYQIEGGESRQQVMSRVRACFTDIMARSSSETIGIVSHTTAIMTILYDLVPDSNPFDMEFSNISVTTVVCDENDNWQLSQLNDVSHLDGMPTLTLGGVTDYDM</sequence>
<dbReference type="PANTHER" id="PTHR46517">
    <property type="entry name" value="FRUCTOSE-2,6-BISPHOSPHATASE TIGAR"/>
    <property type="match status" value="1"/>
</dbReference>
<dbReference type="PANTHER" id="PTHR46517:SF1">
    <property type="entry name" value="FRUCTOSE-2,6-BISPHOSPHATASE TIGAR"/>
    <property type="match status" value="1"/>
</dbReference>
<proteinExistence type="predicted"/>
<evidence type="ECO:0000313" key="3">
    <source>
        <dbReference type="EMBL" id="QPC80767.1"/>
    </source>
</evidence>
<evidence type="ECO:0000256" key="2">
    <source>
        <dbReference type="PIRSR" id="PIRSR613078-2"/>
    </source>
</evidence>
<dbReference type="AlphaFoldDB" id="A0A7S8E5J2"/>
<gene>
    <name evidence="3" type="ORF">G4Y79_13720</name>
</gene>
<dbReference type="Pfam" id="PF00300">
    <property type="entry name" value="His_Phos_1"/>
    <property type="match status" value="1"/>
</dbReference>
<organism evidence="3 4">
    <name type="scientific">Phototrophicus methaneseepsis</name>
    <dbReference type="NCBI Taxonomy" id="2710758"/>
    <lineage>
        <taxon>Bacteria</taxon>
        <taxon>Bacillati</taxon>
        <taxon>Chloroflexota</taxon>
        <taxon>Candidatus Thermofontia</taxon>
        <taxon>Phototrophicales</taxon>
        <taxon>Phototrophicaceae</taxon>
        <taxon>Phototrophicus</taxon>
    </lineage>
</organism>
<feature type="binding site" evidence="2">
    <location>
        <begin position="10"/>
        <end position="17"/>
    </location>
    <ligand>
        <name>substrate</name>
    </ligand>
</feature>